<evidence type="ECO:0000256" key="3">
    <source>
        <dbReference type="SAM" id="SignalP"/>
    </source>
</evidence>
<evidence type="ECO:0000256" key="2">
    <source>
        <dbReference type="SAM" id="MobiDB-lite"/>
    </source>
</evidence>
<evidence type="ECO:0000256" key="1">
    <source>
        <dbReference type="SAM" id="Coils"/>
    </source>
</evidence>
<evidence type="ECO:0000313" key="4">
    <source>
        <dbReference type="EMBL" id="CAE7251846.1"/>
    </source>
</evidence>
<dbReference type="EMBL" id="CAJNJA010009910">
    <property type="protein sequence ID" value="CAE7251846.1"/>
    <property type="molecule type" value="Genomic_DNA"/>
</dbReference>
<comment type="caution">
    <text evidence="4">The sequence shown here is derived from an EMBL/GenBank/DDBJ whole genome shotgun (WGS) entry which is preliminary data.</text>
</comment>
<organism evidence="4 5">
    <name type="scientific">Symbiodinium necroappetens</name>
    <dbReference type="NCBI Taxonomy" id="1628268"/>
    <lineage>
        <taxon>Eukaryota</taxon>
        <taxon>Sar</taxon>
        <taxon>Alveolata</taxon>
        <taxon>Dinophyceae</taxon>
        <taxon>Suessiales</taxon>
        <taxon>Symbiodiniaceae</taxon>
        <taxon>Symbiodinium</taxon>
    </lineage>
</organism>
<accession>A0A812LTF4</accession>
<feature type="signal peptide" evidence="3">
    <location>
        <begin position="1"/>
        <end position="19"/>
    </location>
</feature>
<dbReference type="Proteomes" id="UP000601435">
    <property type="component" value="Unassembled WGS sequence"/>
</dbReference>
<keyword evidence="3" id="KW-0732">Signal</keyword>
<feature type="region of interest" description="Disordered" evidence="2">
    <location>
        <begin position="179"/>
        <end position="209"/>
    </location>
</feature>
<feature type="compositionally biased region" description="Basic and acidic residues" evidence="2">
    <location>
        <begin position="179"/>
        <end position="189"/>
    </location>
</feature>
<reference evidence="4" key="1">
    <citation type="submission" date="2021-02" db="EMBL/GenBank/DDBJ databases">
        <authorList>
            <person name="Dougan E. K."/>
            <person name="Rhodes N."/>
            <person name="Thang M."/>
            <person name="Chan C."/>
        </authorList>
    </citation>
    <scope>NUCLEOTIDE SEQUENCE</scope>
</reference>
<keyword evidence="5" id="KW-1185">Reference proteome</keyword>
<proteinExistence type="predicted"/>
<feature type="coiled-coil region" evidence="1">
    <location>
        <begin position="110"/>
        <end position="137"/>
    </location>
</feature>
<protein>
    <submittedName>
        <fullName evidence="4">SPAC6G9.14 protein</fullName>
    </submittedName>
</protein>
<dbReference type="OrthoDB" id="10466071at2759"/>
<feature type="coiled-coil region" evidence="1">
    <location>
        <begin position="277"/>
        <end position="311"/>
    </location>
</feature>
<feature type="chain" id="PRO_5032651561" evidence="3">
    <location>
        <begin position="20"/>
        <end position="347"/>
    </location>
</feature>
<dbReference type="AlphaFoldDB" id="A0A812LTF4"/>
<gene>
    <name evidence="4" type="primary">SPAC6G9.14</name>
    <name evidence="4" type="ORF">SNEC2469_LOCUS5263</name>
</gene>
<keyword evidence="1" id="KW-0175">Coiled coil</keyword>
<sequence>MKATALVALLALGAEGVSLEDALPHVRKLPRVPEVFNPGPDGMPQLPDVDKLMTEFQDVKHTLNSQASSFAAHLSQVEHASLDRIAKTKAAFDARLRAQENVNQAVAKDNAHLATEIVLARQNREELKKKVKQEDQLISFRRTELKALEQQLAKGEKFLHRSLDANDPTKDVSFLHLDKVPSRGSRIEEPSTPAKDQEESEGCQGLPALEPSLNITTSLSKEKTASTEEEERIIGDLTSELRQLHKAEMQSESKLNELFHASFQAGKQRHAALLAQQSLLKNELDQTTAQISKLQEAFDHLKAKLNALEGDLHQEGLFFADLEKVAMASTPDVPALLKAVTNELPDK</sequence>
<evidence type="ECO:0000313" key="5">
    <source>
        <dbReference type="Proteomes" id="UP000601435"/>
    </source>
</evidence>
<name>A0A812LTF4_9DINO</name>